<accession>A0ABT1CG20</accession>
<sequence>MDGRIPLLIVDDRTGIDDAVMHRRGEGALLDMREDGGEEGWLVHRRLASEAAALWKHDRFCACCVGQQPVQAALTQLFLDRVRGVCPHFSFAVLFCVSCSAHALRELLQQEVLVSARYRI</sequence>
<dbReference type="Proteomes" id="UP001523401">
    <property type="component" value="Unassembled WGS sequence"/>
</dbReference>
<keyword evidence="2" id="KW-1185">Reference proteome</keyword>
<name>A0ABT1CG20_9PROT</name>
<dbReference type="RefSeq" id="WP_252849144.1">
    <property type="nucleotide sequence ID" value="NZ_BAPW01000010.1"/>
</dbReference>
<protein>
    <submittedName>
        <fullName evidence="1">Uncharacterized protein</fullName>
    </submittedName>
</protein>
<dbReference type="EMBL" id="JAMXQU010000004">
    <property type="protein sequence ID" value="MCO6159814.1"/>
    <property type="molecule type" value="Genomic_DNA"/>
</dbReference>
<evidence type="ECO:0000313" key="2">
    <source>
        <dbReference type="Proteomes" id="UP001523401"/>
    </source>
</evidence>
<evidence type="ECO:0000313" key="1">
    <source>
        <dbReference type="EMBL" id="MCO6159814.1"/>
    </source>
</evidence>
<organism evidence="1 2">
    <name type="scientific">Asaia lannensis NBRC 102526</name>
    <dbReference type="NCBI Taxonomy" id="1307926"/>
    <lineage>
        <taxon>Bacteria</taxon>
        <taxon>Pseudomonadati</taxon>
        <taxon>Pseudomonadota</taxon>
        <taxon>Alphaproteobacteria</taxon>
        <taxon>Acetobacterales</taxon>
        <taxon>Acetobacteraceae</taxon>
        <taxon>Asaia</taxon>
    </lineage>
</organism>
<proteinExistence type="predicted"/>
<comment type="caution">
    <text evidence="1">The sequence shown here is derived from an EMBL/GenBank/DDBJ whole genome shotgun (WGS) entry which is preliminary data.</text>
</comment>
<reference evidence="1 2" key="1">
    <citation type="submission" date="2022-06" db="EMBL/GenBank/DDBJ databases">
        <title>Whole-genome of Asaia lannensis strain LMG 27011T.</title>
        <authorList>
            <person name="Sombolestani A."/>
        </authorList>
    </citation>
    <scope>NUCLEOTIDE SEQUENCE [LARGE SCALE GENOMIC DNA]</scope>
    <source>
        <strain evidence="1 2">NBRC 102526</strain>
    </source>
</reference>
<gene>
    <name evidence="1" type="ORF">NF685_07225</name>
</gene>